<dbReference type="InterPro" id="IPR027417">
    <property type="entry name" value="P-loop_NTPase"/>
</dbReference>
<dbReference type="InterPro" id="IPR001387">
    <property type="entry name" value="Cro/C1-type_HTH"/>
</dbReference>
<dbReference type="AlphaFoldDB" id="A0A1U9ZWD5"/>
<dbReference type="Proteomes" id="UP000190797">
    <property type="component" value="Chromosome"/>
</dbReference>
<dbReference type="Pfam" id="PF13560">
    <property type="entry name" value="HTH_31"/>
    <property type="match status" value="1"/>
</dbReference>
<dbReference type="Gene3D" id="1.10.10.10">
    <property type="entry name" value="Winged helix-like DNA-binding domain superfamily/Winged helix DNA-binding domain"/>
    <property type="match status" value="1"/>
</dbReference>
<dbReference type="Gene3D" id="1.25.40.10">
    <property type="entry name" value="Tetratricopeptide repeat domain"/>
    <property type="match status" value="2"/>
</dbReference>
<evidence type="ECO:0000313" key="3">
    <source>
        <dbReference type="Proteomes" id="UP000190797"/>
    </source>
</evidence>
<keyword evidence="3" id="KW-1185">Reference proteome</keyword>
<dbReference type="GO" id="GO:0003677">
    <property type="term" value="F:DNA binding"/>
    <property type="evidence" value="ECO:0007669"/>
    <property type="project" value="InterPro"/>
</dbReference>
<dbReference type="SUPFAM" id="SSF48452">
    <property type="entry name" value="TPR-like"/>
    <property type="match status" value="1"/>
</dbReference>
<dbReference type="SUPFAM" id="SSF52540">
    <property type="entry name" value="P-loop containing nucleoside triphosphate hydrolases"/>
    <property type="match status" value="1"/>
</dbReference>
<dbReference type="Gene3D" id="1.10.260.40">
    <property type="entry name" value="lambda repressor-like DNA-binding domains"/>
    <property type="match status" value="1"/>
</dbReference>
<dbReference type="InterPro" id="IPR036388">
    <property type="entry name" value="WH-like_DNA-bd_sf"/>
</dbReference>
<dbReference type="KEGG" id="noa:BKM31_13105"/>
<organism evidence="2 3">
    <name type="scientific">[Actinomadura] parvosata subsp. kistnae</name>
    <dbReference type="NCBI Taxonomy" id="1909395"/>
    <lineage>
        <taxon>Bacteria</taxon>
        <taxon>Bacillati</taxon>
        <taxon>Actinomycetota</taxon>
        <taxon>Actinomycetes</taxon>
        <taxon>Streptosporangiales</taxon>
        <taxon>Streptosporangiaceae</taxon>
        <taxon>Nonomuraea</taxon>
    </lineage>
</organism>
<dbReference type="Pfam" id="PF13401">
    <property type="entry name" value="AAA_22"/>
    <property type="match status" value="1"/>
</dbReference>
<dbReference type="InterPro" id="IPR011990">
    <property type="entry name" value="TPR-like_helical_dom_sf"/>
</dbReference>
<protein>
    <submittedName>
        <fullName evidence="2">AfsR family transcriptional regulator</fullName>
    </submittedName>
</protein>
<dbReference type="EMBL" id="CP017717">
    <property type="protein sequence ID" value="AQZ62276.1"/>
    <property type="molecule type" value="Genomic_DNA"/>
</dbReference>
<evidence type="ECO:0000259" key="1">
    <source>
        <dbReference type="PROSITE" id="PS50943"/>
    </source>
</evidence>
<proteinExistence type="predicted"/>
<accession>A0A1U9ZWD5</accession>
<evidence type="ECO:0000313" key="2">
    <source>
        <dbReference type="EMBL" id="AQZ62276.1"/>
    </source>
</evidence>
<reference evidence="3" key="1">
    <citation type="journal article" date="2017" name="Med. Chem. Commun.">
        <title>Nonomuraea sp. ATCC 55076 harbours the largest actinomycete chromosome to date and the kistamicin biosynthetic gene cluster.</title>
        <authorList>
            <person name="Nazari B."/>
            <person name="Forneris C.C."/>
            <person name="Gibson M.I."/>
            <person name="Moon K."/>
            <person name="Schramma K.R."/>
            <person name="Seyedsayamdost M.R."/>
        </authorList>
    </citation>
    <scope>NUCLEOTIDE SEQUENCE [LARGE SCALE GENOMIC DNA]</scope>
    <source>
        <strain evidence="3">ATCC 55076</strain>
    </source>
</reference>
<dbReference type="SUPFAM" id="SSF47413">
    <property type="entry name" value="lambda repressor-like DNA-binding domains"/>
    <property type="match status" value="1"/>
</dbReference>
<feature type="domain" description="HTH cro/C1-type" evidence="1">
    <location>
        <begin position="14"/>
        <end position="70"/>
    </location>
</feature>
<sequence length="755" mass="81619">MEARVSDRSFGQQLRALRQSAGLTIEALAEASTVSGRAISDMERGRARAPQERTLVALADALELGDAARAELVELARAERSGNRVGRPRLYELPRGLGDFVGRVPELELLLRRGREAAADGPTPVVVVHGQAGVGKTACAVRAAEQLRGEFPDGQFYVDLRGTDAEPMPTVEVLDRLLRALGVKPGAIAEDEQERASQVRALLAERRCLLVLDNAADEAQVRPLLPGPGAGMAIVTSRRTLAGLETVSRIALAPLSPPESAELLRKIVRDDSARAPGGEVVEVARLCGNLPLALRIAGTRLASRPGWTMKNLAERLSDEDRRLAQLSVGDVGVEAAFALSYAVLSSRAKTLFRRLAHVPSVDFAAPIAAVLTRTDLFTAEDELDRLVELGLLQHEGADRYRFHDLIRLYATQRLREEEPAEVRAAAEQSMTDWLLETATMAGRWFEPEAGEPPAEGKGLVAIASPEEAHAWLQVERDSWLAALRLAAAAGRHEQVAGLGEAIYWFAGTMDHWSSQWVEVFALSRAAAARLPDRLGELRHLNHYAWAVLGVGRLEESAALAMEAYRLAESLGAVKEQAEAIWSAGEVWRVASNLDQALWAYSRARELADTAGAHITFLQSFVGAGLTLAGLGRVDEALREFRAVLREIDGRPVPPGMAQATRAAVQLGLARTLADAQRWQEAIDAATPALASSTEMGRRWYIGHVHLVLGRAHAALGAAEQAREHLTAGIELLQDDVVTSPRTMDEAKAQLAALGD</sequence>
<dbReference type="Gene3D" id="3.40.50.300">
    <property type="entry name" value="P-loop containing nucleotide triphosphate hydrolases"/>
    <property type="match status" value="1"/>
</dbReference>
<dbReference type="GO" id="GO:0043531">
    <property type="term" value="F:ADP binding"/>
    <property type="evidence" value="ECO:0007669"/>
    <property type="project" value="InterPro"/>
</dbReference>
<dbReference type="PROSITE" id="PS50943">
    <property type="entry name" value="HTH_CROC1"/>
    <property type="match status" value="1"/>
</dbReference>
<dbReference type="PRINTS" id="PR00364">
    <property type="entry name" value="DISEASERSIST"/>
</dbReference>
<name>A0A1U9ZWD5_9ACTN</name>
<dbReference type="STRING" id="1909395.BKM31_13105"/>
<dbReference type="SMART" id="SM00530">
    <property type="entry name" value="HTH_XRE"/>
    <property type="match status" value="1"/>
</dbReference>
<dbReference type="InterPro" id="IPR049945">
    <property type="entry name" value="AAA_22"/>
</dbReference>
<dbReference type="CDD" id="cd00093">
    <property type="entry name" value="HTH_XRE"/>
    <property type="match status" value="1"/>
</dbReference>
<dbReference type="PANTHER" id="PTHR47691">
    <property type="entry name" value="REGULATOR-RELATED"/>
    <property type="match status" value="1"/>
</dbReference>
<gene>
    <name evidence="2" type="ORF">BKM31_13105</name>
</gene>
<dbReference type="PANTHER" id="PTHR47691:SF3">
    <property type="entry name" value="HTH-TYPE TRANSCRIPTIONAL REGULATOR RV0890C-RELATED"/>
    <property type="match status" value="1"/>
</dbReference>
<dbReference type="OrthoDB" id="5521887at2"/>
<dbReference type="InterPro" id="IPR010982">
    <property type="entry name" value="Lambda_DNA-bd_dom_sf"/>
</dbReference>